<accession>A0A7W9T3G6</accession>
<feature type="transmembrane region" description="Helical" evidence="1">
    <location>
        <begin position="342"/>
        <end position="361"/>
    </location>
</feature>
<protein>
    <recommendedName>
        <fullName evidence="4">Glycosyltransferase RgtA/B/C/D-like domain-containing protein</fullName>
    </recommendedName>
</protein>
<dbReference type="RefSeq" id="WP_183405165.1">
    <property type="nucleotide sequence ID" value="NZ_JACHGG010000004.1"/>
</dbReference>
<feature type="transmembrane region" description="Helical" evidence="1">
    <location>
        <begin position="313"/>
        <end position="330"/>
    </location>
</feature>
<feature type="transmembrane region" description="Helical" evidence="1">
    <location>
        <begin position="161"/>
        <end position="185"/>
    </location>
</feature>
<organism evidence="2 3">
    <name type="scientific">Hymenobacter luteus</name>
    <dbReference type="NCBI Taxonomy" id="1411122"/>
    <lineage>
        <taxon>Bacteria</taxon>
        <taxon>Pseudomonadati</taxon>
        <taxon>Bacteroidota</taxon>
        <taxon>Cytophagia</taxon>
        <taxon>Cytophagales</taxon>
        <taxon>Hymenobacteraceae</taxon>
        <taxon>Hymenobacter</taxon>
    </lineage>
</organism>
<proteinExistence type="predicted"/>
<feature type="transmembrane region" description="Helical" evidence="1">
    <location>
        <begin position="12"/>
        <end position="32"/>
    </location>
</feature>
<keyword evidence="1" id="KW-0472">Membrane</keyword>
<feature type="transmembrane region" description="Helical" evidence="1">
    <location>
        <begin position="111"/>
        <end position="129"/>
    </location>
</feature>
<feature type="transmembrane region" description="Helical" evidence="1">
    <location>
        <begin position="279"/>
        <end position="301"/>
    </location>
</feature>
<evidence type="ECO:0008006" key="4">
    <source>
        <dbReference type="Google" id="ProtNLM"/>
    </source>
</evidence>
<evidence type="ECO:0000256" key="1">
    <source>
        <dbReference type="SAM" id="Phobius"/>
    </source>
</evidence>
<evidence type="ECO:0000313" key="2">
    <source>
        <dbReference type="EMBL" id="MBB6060119.1"/>
    </source>
</evidence>
<dbReference type="Proteomes" id="UP000532746">
    <property type="component" value="Unassembled WGS sequence"/>
</dbReference>
<keyword evidence="3" id="KW-1185">Reference proteome</keyword>
<evidence type="ECO:0000313" key="3">
    <source>
        <dbReference type="Proteomes" id="UP000532746"/>
    </source>
</evidence>
<feature type="transmembrane region" description="Helical" evidence="1">
    <location>
        <begin position="197"/>
        <end position="217"/>
    </location>
</feature>
<feature type="transmembrane region" description="Helical" evidence="1">
    <location>
        <begin position="85"/>
        <end position="105"/>
    </location>
</feature>
<gene>
    <name evidence="2" type="ORF">HNQ93_002985</name>
</gene>
<keyword evidence="1" id="KW-0812">Transmembrane</keyword>
<sequence length="612" mass="70219">MLLPKHYASRGPLRLALATMLVLLLFAWHFYLERAAYYDLAYHLFIYLKDKSLFVQNRRFVAIVTQLPTLLALKAGWPLDAVLRLYSVVFILYYLAVFLVCAYWFRNEQVALVVVLLYVLLASRTFYWAQSELPQGLAALLLFYGGVARQAPLPWRFSTLALAALVPVFIFGHPLIILPFLFIWAYDWLLNRRFRDWAYYGMLVLALAMYQLRAMLIPPGSYEATHMTFTPNLVKFFPNYLAIGSFDNFWQLCSRSFLALPLLLLALTVFYARQRTWLAWLRLGLVWGFVGGYTFIINVSNPDYTEATYLENLYLPLTLFVAVPFALELLPALERRWHGRGPALATGLLGLLLLARLALLWQRHVPYTAYQQWLGHLLTYTGQFPERKFIMYPDNVDPHRLRAGWPWWASASETMMVSARQHPDSVQTVRVGWDIDQLANTGAQPGILLGPFETMNTADLPAAYCRFPNNTTYRVLNTLPPLDTAALRPYITAHQGVRLSLPGAAPTTWQAGRQHTLPVQVQVPAAARPLHSGTRVPHPTLLRTAFYKAHDWPTDTNPMEVPLEVDVWQPWTQTVPLRAPQQPGHYTFEVSLISKDYRDWPVRLRIPVEVVK</sequence>
<feature type="transmembrane region" description="Helical" evidence="1">
    <location>
        <begin position="249"/>
        <end position="272"/>
    </location>
</feature>
<comment type="caution">
    <text evidence="2">The sequence shown here is derived from an EMBL/GenBank/DDBJ whole genome shotgun (WGS) entry which is preliminary data.</text>
</comment>
<dbReference type="EMBL" id="JACHGG010000004">
    <property type="protein sequence ID" value="MBB6060119.1"/>
    <property type="molecule type" value="Genomic_DNA"/>
</dbReference>
<name>A0A7W9T3G6_9BACT</name>
<reference evidence="2 3" key="1">
    <citation type="submission" date="2020-08" db="EMBL/GenBank/DDBJ databases">
        <title>Genomic Encyclopedia of Type Strains, Phase IV (KMG-IV): sequencing the most valuable type-strain genomes for metagenomic binning, comparative biology and taxonomic classification.</title>
        <authorList>
            <person name="Goeker M."/>
        </authorList>
    </citation>
    <scope>NUCLEOTIDE SEQUENCE [LARGE SCALE GENOMIC DNA]</scope>
    <source>
        <strain evidence="2 3">DSM 26718</strain>
    </source>
</reference>
<keyword evidence="1" id="KW-1133">Transmembrane helix</keyword>
<dbReference type="AlphaFoldDB" id="A0A7W9T3G6"/>